<keyword evidence="1 2" id="KW-0694">RNA-binding</keyword>
<evidence type="ECO:0000256" key="2">
    <source>
        <dbReference type="PROSITE-ProRule" id="PRU00176"/>
    </source>
</evidence>
<dbReference type="Proteomes" id="UP000008810">
    <property type="component" value="Chromosome 3"/>
</dbReference>
<dbReference type="InterPro" id="IPR050502">
    <property type="entry name" value="Euk_RNA-bind_prot"/>
</dbReference>
<name>I1I0I4_BRADI</name>
<evidence type="ECO:0000256" key="3">
    <source>
        <dbReference type="SAM" id="MobiDB-lite"/>
    </source>
</evidence>
<evidence type="ECO:0000259" key="4">
    <source>
        <dbReference type="PROSITE" id="PS50102"/>
    </source>
</evidence>
<dbReference type="GO" id="GO:0009507">
    <property type="term" value="C:chloroplast"/>
    <property type="evidence" value="ECO:0007669"/>
    <property type="project" value="GOC"/>
</dbReference>
<dbReference type="FunFam" id="3.30.70.330:FF:001040">
    <property type="entry name" value="RNA-binding (RRM/RBD/RNP motifs) family protein"/>
    <property type="match status" value="1"/>
</dbReference>
<dbReference type="Gene3D" id="3.30.70.330">
    <property type="match status" value="2"/>
</dbReference>
<sequence length="299" mass="33422">MASASFHALLLLHLPNPIHSRHLLSPRARRRHHRLRLARSSSTPVAFETEEAEAPRWSSAQARLDEEEEEEEQEWAGGNGAAAAHGEEEEEDGGESVEGDSSGWTQRSPRPRELFVCNLPRRCGVDDLLHLFQPYGTVLSVEVSRDPETGISRGCGFVTMRSLAAARTAMNALDGFDLDGREMFVKLASHVVSNRRNPSLSHTAPMKDHIFESPYKIYVGNLAWSVQPQHLRELFTQCGNIVSTRLLTDRKGARNRVYGFLSFSSPEELDAALKLNNTNFHGRDIIVREAHVKSPHTLS</sequence>
<protein>
    <recommendedName>
        <fullName evidence="4">RRM domain-containing protein</fullName>
    </recommendedName>
</protein>
<dbReference type="KEGG" id="bdi:100823068"/>
<dbReference type="HOGENOM" id="CLU_931728_0_0_1"/>
<dbReference type="eggNOG" id="KOG0118">
    <property type="taxonomic scope" value="Eukaryota"/>
</dbReference>
<dbReference type="OMA" id="SGWARQW"/>
<evidence type="ECO:0000313" key="6">
    <source>
        <dbReference type="EnsemblPlants" id="KQJ94879"/>
    </source>
</evidence>
<feature type="region of interest" description="Disordered" evidence="3">
    <location>
        <begin position="35"/>
        <end position="107"/>
    </location>
</feature>
<evidence type="ECO:0000313" key="5">
    <source>
        <dbReference type="EMBL" id="KQJ94879.1"/>
    </source>
</evidence>
<dbReference type="GO" id="GO:0003729">
    <property type="term" value="F:mRNA binding"/>
    <property type="evidence" value="ECO:0000318"/>
    <property type="project" value="GO_Central"/>
</dbReference>
<dbReference type="OrthoDB" id="439808at2759"/>
<dbReference type="PANTHER" id="PTHR48025">
    <property type="entry name" value="OS02G0815200 PROTEIN"/>
    <property type="match status" value="1"/>
</dbReference>
<dbReference type="RefSeq" id="XP_010234263.1">
    <property type="nucleotide sequence ID" value="XM_010235961.3"/>
</dbReference>
<dbReference type="InterPro" id="IPR012677">
    <property type="entry name" value="Nucleotide-bd_a/b_plait_sf"/>
</dbReference>
<evidence type="ECO:0000256" key="1">
    <source>
        <dbReference type="ARBA" id="ARBA00022884"/>
    </source>
</evidence>
<organism evidence="5">
    <name type="scientific">Brachypodium distachyon</name>
    <name type="common">Purple false brome</name>
    <name type="synonym">Trachynia distachya</name>
    <dbReference type="NCBI Taxonomy" id="15368"/>
    <lineage>
        <taxon>Eukaryota</taxon>
        <taxon>Viridiplantae</taxon>
        <taxon>Streptophyta</taxon>
        <taxon>Embryophyta</taxon>
        <taxon>Tracheophyta</taxon>
        <taxon>Spermatophyta</taxon>
        <taxon>Magnoliopsida</taxon>
        <taxon>Liliopsida</taxon>
        <taxon>Poales</taxon>
        <taxon>Poaceae</taxon>
        <taxon>BOP clade</taxon>
        <taxon>Pooideae</taxon>
        <taxon>Stipodae</taxon>
        <taxon>Brachypodieae</taxon>
        <taxon>Brachypodium</taxon>
    </lineage>
</organism>
<dbReference type="InterPro" id="IPR000504">
    <property type="entry name" value="RRM_dom"/>
</dbReference>
<feature type="domain" description="RRM" evidence="4">
    <location>
        <begin position="112"/>
        <end position="190"/>
    </location>
</feature>
<dbReference type="PROSITE" id="PS50102">
    <property type="entry name" value="RRM"/>
    <property type="match status" value="2"/>
</dbReference>
<dbReference type="GeneID" id="100823068"/>
<keyword evidence="7" id="KW-1185">Reference proteome</keyword>
<dbReference type="SMART" id="SM00360">
    <property type="entry name" value="RRM"/>
    <property type="match status" value="2"/>
</dbReference>
<dbReference type="AlphaFoldDB" id="I1I0I4"/>
<accession>I1I0I4</accession>
<gene>
    <name evidence="6" type="primary">LOC100823068</name>
    <name evidence="5" type="ORF">BRADI_3g13790v3</name>
</gene>
<dbReference type="PANTHER" id="PTHR48025:SF7">
    <property type="entry name" value="RNA-BINDING (RRM_RBD_RNP MOTIFS) FAMILY PROTEIN"/>
    <property type="match status" value="1"/>
</dbReference>
<dbReference type="STRING" id="15368.I1I0I4"/>
<evidence type="ECO:0000313" key="7">
    <source>
        <dbReference type="Proteomes" id="UP000008810"/>
    </source>
</evidence>
<proteinExistence type="predicted"/>
<dbReference type="EMBL" id="CM000882">
    <property type="protein sequence ID" value="KQJ94879.1"/>
    <property type="molecule type" value="Genomic_DNA"/>
</dbReference>
<feature type="domain" description="RRM" evidence="4">
    <location>
        <begin position="215"/>
        <end position="292"/>
    </location>
</feature>
<dbReference type="GO" id="GO:1901259">
    <property type="term" value="P:chloroplast rRNA processing"/>
    <property type="evidence" value="ECO:0000318"/>
    <property type="project" value="GO_Central"/>
</dbReference>
<dbReference type="EnsemblPlants" id="KQJ94879">
    <property type="protein sequence ID" value="KQJ94879"/>
    <property type="gene ID" value="BRADI_3g13790v3"/>
</dbReference>
<reference evidence="5" key="2">
    <citation type="submission" date="2017-06" db="EMBL/GenBank/DDBJ databases">
        <title>WGS assembly of Brachypodium distachyon.</title>
        <authorList>
            <consortium name="The International Brachypodium Initiative"/>
            <person name="Lucas S."/>
            <person name="Harmon-Smith M."/>
            <person name="Lail K."/>
            <person name="Tice H."/>
            <person name="Grimwood J."/>
            <person name="Bruce D."/>
            <person name="Barry K."/>
            <person name="Shu S."/>
            <person name="Lindquist E."/>
            <person name="Wang M."/>
            <person name="Pitluck S."/>
            <person name="Vogel J.P."/>
            <person name="Garvin D.F."/>
            <person name="Mockler T.C."/>
            <person name="Schmutz J."/>
            <person name="Rokhsar D."/>
            <person name="Bevan M.W."/>
        </authorList>
    </citation>
    <scope>NUCLEOTIDE SEQUENCE</scope>
    <source>
        <strain evidence="5">Bd21</strain>
    </source>
</reference>
<feature type="compositionally biased region" description="Acidic residues" evidence="3">
    <location>
        <begin position="87"/>
        <end position="98"/>
    </location>
</feature>
<dbReference type="InterPro" id="IPR035979">
    <property type="entry name" value="RBD_domain_sf"/>
</dbReference>
<dbReference type="Gramene" id="KQJ94879">
    <property type="protein sequence ID" value="KQJ94879"/>
    <property type="gene ID" value="BRADI_3g13790v3"/>
</dbReference>
<feature type="compositionally biased region" description="Acidic residues" evidence="3">
    <location>
        <begin position="65"/>
        <end position="74"/>
    </location>
</feature>
<dbReference type="SUPFAM" id="SSF54928">
    <property type="entry name" value="RNA-binding domain, RBD"/>
    <property type="match status" value="2"/>
</dbReference>
<dbReference type="Pfam" id="PF00076">
    <property type="entry name" value="RRM_1"/>
    <property type="match status" value="2"/>
</dbReference>
<reference evidence="5 6" key="1">
    <citation type="journal article" date="2010" name="Nature">
        <title>Genome sequencing and analysis of the model grass Brachypodium distachyon.</title>
        <authorList>
            <consortium name="International Brachypodium Initiative"/>
        </authorList>
    </citation>
    <scope>NUCLEOTIDE SEQUENCE [LARGE SCALE GENOMIC DNA]</scope>
    <source>
        <strain evidence="5">Bd21</strain>
        <strain evidence="6">cv. Bd21</strain>
    </source>
</reference>
<reference evidence="6" key="3">
    <citation type="submission" date="2018-08" db="UniProtKB">
        <authorList>
            <consortium name="EnsemblPlants"/>
        </authorList>
    </citation>
    <scope>IDENTIFICATION</scope>
    <source>
        <strain evidence="6">cv. Bd21</strain>
    </source>
</reference>